<evidence type="ECO:0000313" key="2">
    <source>
        <dbReference type="Proteomes" id="UP000250235"/>
    </source>
</evidence>
<dbReference type="GO" id="GO:0016301">
    <property type="term" value="F:kinase activity"/>
    <property type="evidence" value="ECO:0007669"/>
    <property type="project" value="UniProtKB-KW"/>
</dbReference>
<gene>
    <name evidence="1" type="ORF">F511_31753</name>
</gene>
<dbReference type="AlphaFoldDB" id="A0A2Z7CX71"/>
<organism evidence="1 2">
    <name type="scientific">Dorcoceras hygrometricum</name>
    <dbReference type="NCBI Taxonomy" id="472368"/>
    <lineage>
        <taxon>Eukaryota</taxon>
        <taxon>Viridiplantae</taxon>
        <taxon>Streptophyta</taxon>
        <taxon>Embryophyta</taxon>
        <taxon>Tracheophyta</taxon>
        <taxon>Spermatophyta</taxon>
        <taxon>Magnoliopsida</taxon>
        <taxon>eudicotyledons</taxon>
        <taxon>Gunneridae</taxon>
        <taxon>Pentapetalae</taxon>
        <taxon>asterids</taxon>
        <taxon>lamiids</taxon>
        <taxon>Lamiales</taxon>
        <taxon>Gesneriaceae</taxon>
        <taxon>Didymocarpoideae</taxon>
        <taxon>Trichosporeae</taxon>
        <taxon>Loxocarpinae</taxon>
        <taxon>Dorcoceras</taxon>
    </lineage>
</organism>
<evidence type="ECO:0000313" key="1">
    <source>
        <dbReference type="EMBL" id="KZV51690.1"/>
    </source>
</evidence>
<reference evidence="1 2" key="1">
    <citation type="journal article" date="2015" name="Proc. Natl. Acad. Sci. U.S.A.">
        <title>The resurrection genome of Boea hygrometrica: A blueprint for survival of dehydration.</title>
        <authorList>
            <person name="Xiao L."/>
            <person name="Yang G."/>
            <person name="Zhang L."/>
            <person name="Yang X."/>
            <person name="Zhao S."/>
            <person name="Ji Z."/>
            <person name="Zhou Q."/>
            <person name="Hu M."/>
            <person name="Wang Y."/>
            <person name="Chen M."/>
            <person name="Xu Y."/>
            <person name="Jin H."/>
            <person name="Xiao X."/>
            <person name="Hu G."/>
            <person name="Bao F."/>
            <person name="Hu Y."/>
            <person name="Wan P."/>
            <person name="Li L."/>
            <person name="Deng X."/>
            <person name="Kuang T."/>
            <person name="Xiang C."/>
            <person name="Zhu J.K."/>
            <person name="Oliver M.J."/>
            <person name="He Y."/>
        </authorList>
    </citation>
    <scope>NUCLEOTIDE SEQUENCE [LARGE SCALE GENOMIC DNA]</scope>
    <source>
        <strain evidence="2">cv. XS01</strain>
    </source>
</reference>
<keyword evidence="1" id="KW-0418">Kinase</keyword>
<keyword evidence="2" id="KW-1185">Reference proteome</keyword>
<keyword evidence="1" id="KW-0808">Transferase</keyword>
<protein>
    <submittedName>
        <fullName evidence="1">Protein kinase PINOID-like</fullName>
    </submittedName>
</protein>
<dbReference type="Proteomes" id="UP000250235">
    <property type="component" value="Unassembled WGS sequence"/>
</dbReference>
<proteinExistence type="predicted"/>
<name>A0A2Z7CX71_9LAMI</name>
<accession>A0A2Z7CX71</accession>
<sequence>MTIVVRSDGDVMISDISTVADVIESVENKRCRIELTVTKPVDSKRYSHCSKNNTVAKSVGSNDEKYCYKVCRMYLIMNTTLVDDRNFTVSIPVGRDYYQYNNQVLLADVIILNAPLTVDF</sequence>
<dbReference type="EMBL" id="KQ991575">
    <property type="protein sequence ID" value="KZV51690.1"/>
    <property type="molecule type" value="Genomic_DNA"/>
</dbReference>